<protein>
    <submittedName>
        <fullName evidence="2">Uncharacterized protein</fullName>
    </submittedName>
</protein>
<evidence type="ECO:0000313" key="2">
    <source>
        <dbReference type="EMBL" id="CAF4985306.1"/>
    </source>
</evidence>
<feature type="non-terminal residue" evidence="2">
    <location>
        <position position="43"/>
    </location>
</feature>
<accession>A0A8S3D6T3</accession>
<dbReference type="EMBL" id="CAJOBI010157979">
    <property type="protein sequence ID" value="CAF4839581.1"/>
    <property type="molecule type" value="Genomic_DNA"/>
</dbReference>
<evidence type="ECO:0000313" key="1">
    <source>
        <dbReference type="EMBL" id="CAF4839581.1"/>
    </source>
</evidence>
<dbReference type="AlphaFoldDB" id="A0A8S3D6T3"/>
<sequence>MHTTTSKVLWWKWKKDKLDAIQQESERLTLEHCLMTMILNVDL</sequence>
<dbReference type="EMBL" id="CAJOBI010199006">
    <property type="protein sequence ID" value="CAF4985306.1"/>
    <property type="molecule type" value="Genomic_DNA"/>
</dbReference>
<gene>
    <name evidence="1" type="ORF">SMN809_LOCUS48871</name>
    <name evidence="2" type="ORF">SMN809_LOCUS55961</name>
</gene>
<organism evidence="2 3">
    <name type="scientific">Rotaria magnacalcarata</name>
    <dbReference type="NCBI Taxonomy" id="392030"/>
    <lineage>
        <taxon>Eukaryota</taxon>
        <taxon>Metazoa</taxon>
        <taxon>Spiralia</taxon>
        <taxon>Gnathifera</taxon>
        <taxon>Rotifera</taxon>
        <taxon>Eurotatoria</taxon>
        <taxon>Bdelloidea</taxon>
        <taxon>Philodinida</taxon>
        <taxon>Philodinidae</taxon>
        <taxon>Rotaria</taxon>
    </lineage>
</organism>
<name>A0A8S3D6T3_9BILA</name>
<dbReference type="Proteomes" id="UP000676336">
    <property type="component" value="Unassembled WGS sequence"/>
</dbReference>
<comment type="caution">
    <text evidence="2">The sequence shown here is derived from an EMBL/GenBank/DDBJ whole genome shotgun (WGS) entry which is preliminary data.</text>
</comment>
<reference evidence="2" key="1">
    <citation type="submission" date="2021-02" db="EMBL/GenBank/DDBJ databases">
        <authorList>
            <person name="Nowell W R."/>
        </authorList>
    </citation>
    <scope>NUCLEOTIDE SEQUENCE</scope>
</reference>
<evidence type="ECO:0000313" key="3">
    <source>
        <dbReference type="Proteomes" id="UP000676336"/>
    </source>
</evidence>
<proteinExistence type="predicted"/>